<comment type="similarity">
    <text evidence="4">Belongs to the GART family.</text>
</comment>
<dbReference type="InterPro" id="IPR036477">
    <property type="entry name" value="Formyl_transf_N_sf"/>
</dbReference>
<sequence>MLFLLETLRMPHSPDRPIRVAILISGRGSNMQVLAETIAAEKLPVDLCSVLSNRADAAGLDWARARGLPAEVLSHRGFDSREAFDAALRERLDALAPDYILLAGFMRVLGADLVRHFDGRIVNIHPSLLPAFPGLHTHAQALAQGVQWHGCTVHFVTPVLDHGPIIAQGAIPVLADDTPDTLAARLLPVEHQIYAQVLRWLAQGRVRLLADGRVEVAQAPHRAWAGPVLFQKDHHEQE</sequence>
<dbReference type="InterPro" id="IPR004607">
    <property type="entry name" value="GART"/>
</dbReference>
<evidence type="ECO:0000256" key="1">
    <source>
        <dbReference type="ARBA" id="ARBA00005054"/>
    </source>
</evidence>
<evidence type="ECO:0000313" key="6">
    <source>
        <dbReference type="EMBL" id="GAA0782659.1"/>
    </source>
</evidence>
<feature type="binding site" evidence="4">
    <location>
        <begin position="28"/>
        <end position="30"/>
    </location>
    <ligand>
        <name>N(1)-(5-phospho-beta-D-ribosyl)glycinamide</name>
        <dbReference type="ChEBI" id="CHEBI:143788"/>
    </ligand>
</feature>
<dbReference type="CDD" id="cd08645">
    <property type="entry name" value="FMT_core_GART"/>
    <property type="match status" value="1"/>
</dbReference>
<comment type="caution">
    <text evidence="6">The sequence shown here is derived from an EMBL/GenBank/DDBJ whole genome shotgun (WGS) entry which is preliminary data.</text>
</comment>
<dbReference type="SUPFAM" id="SSF53328">
    <property type="entry name" value="Formyltransferase"/>
    <property type="match status" value="1"/>
</dbReference>
<evidence type="ECO:0000256" key="4">
    <source>
        <dbReference type="HAMAP-Rule" id="MF_01930"/>
    </source>
</evidence>
<dbReference type="EC" id="2.1.2.2" evidence="4"/>
<dbReference type="EMBL" id="BAAAEX010000013">
    <property type="protein sequence ID" value="GAA0782659.1"/>
    <property type="molecule type" value="Genomic_DNA"/>
</dbReference>
<keyword evidence="2 4" id="KW-0808">Transferase</keyword>
<proteinExistence type="inferred from homology"/>
<dbReference type="Gene3D" id="3.40.50.170">
    <property type="entry name" value="Formyl transferase, N-terminal domain"/>
    <property type="match status" value="1"/>
</dbReference>
<feature type="active site" description="Proton donor" evidence="4">
    <location>
        <position position="125"/>
    </location>
</feature>
<comment type="pathway">
    <text evidence="1 4">Purine metabolism; IMP biosynthesis via de novo pathway; N(2)-formyl-N(1)-(5-phospho-D-ribosyl)glycinamide from N(1)-(5-phospho-D-ribosyl)glycinamide (10-formyl THF route): step 1/1.</text>
</comment>
<comment type="catalytic activity">
    <reaction evidence="4">
        <text>N(1)-(5-phospho-beta-D-ribosyl)glycinamide + (6R)-10-formyltetrahydrofolate = N(2)-formyl-N(1)-(5-phospho-beta-D-ribosyl)glycinamide + (6S)-5,6,7,8-tetrahydrofolate + H(+)</text>
        <dbReference type="Rhea" id="RHEA:15053"/>
        <dbReference type="ChEBI" id="CHEBI:15378"/>
        <dbReference type="ChEBI" id="CHEBI:57453"/>
        <dbReference type="ChEBI" id="CHEBI:143788"/>
        <dbReference type="ChEBI" id="CHEBI:147286"/>
        <dbReference type="ChEBI" id="CHEBI:195366"/>
        <dbReference type="EC" id="2.1.2.2"/>
    </reaction>
</comment>
<dbReference type="InterPro" id="IPR002376">
    <property type="entry name" value="Formyl_transf_N"/>
</dbReference>
<feature type="binding site" evidence="4">
    <location>
        <position position="81"/>
    </location>
    <ligand>
        <name>(6R)-10-formyltetrahydrofolate</name>
        <dbReference type="ChEBI" id="CHEBI:195366"/>
    </ligand>
</feature>
<feature type="site" description="Raises pKa of active site His" evidence="4">
    <location>
        <position position="161"/>
    </location>
</feature>
<comment type="caution">
    <text evidence="4">Lacks conserved residue(s) required for the propagation of feature annotation.</text>
</comment>
<keyword evidence="3 4" id="KW-0658">Purine biosynthesis</keyword>
<dbReference type="PANTHER" id="PTHR43369:SF2">
    <property type="entry name" value="PHOSPHORIBOSYLGLYCINAMIDE FORMYLTRANSFERASE"/>
    <property type="match status" value="1"/>
</dbReference>
<feature type="binding site" evidence="4">
    <location>
        <position position="123"/>
    </location>
    <ligand>
        <name>(6R)-10-formyltetrahydrofolate</name>
        <dbReference type="ChEBI" id="CHEBI:195366"/>
    </ligand>
</feature>
<evidence type="ECO:0000259" key="5">
    <source>
        <dbReference type="Pfam" id="PF00551"/>
    </source>
</evidence>
<evidence type="ECO:0000256" key="2">
    <source>
        <dbReference type="ARBA" id="ARBA00022679"/>
    </source>
</evidence>
<evidence type="ECO:0000256" key="3">
    <source>
        <dbReference type="ARBA" id="ARBA00022755"/>
    </source>
</evidence>
<accession>A0ABN1L1K6</accession>
<dbReference type="Pfam" id="PF00551">
    <property type="entry name" value="Formyl_trans_N"/>
    <property type="match status" value="1"/>
</dbReference>
<evidence type="ECO:0000313" key="7">
    <source>
        <dbReference type="Proteomes" id="UP001500573"/>
    </source>
</evidence>
<dbReference type="Proteomes" id="UP001500573">
    <property type="component" value="Unassembled WGS sequence"/>
</dbReference>
<reference evidence="6 7" key="1">
    <citation type="journal article" date="2019" name="Int. J. Syst. Evol. Microbiol.">
        <title>The Global Catalogue of Microorganisms (GCM) 10K type strain sequencing project: providing services to taxonomists for standard genome sequencing and annotation.</title>
        <authorList>
            <consortium name="The Broad Institute Genomics Platform"/>
            <consortium name="The Broad Institute Genome Sequencing Center for Infectious Disease"/>
            <person name="Wu L."/>
            <person name="Ma J."/>
        </authorList>
    </citation>
    <scope>NUCLEOTIDE SEQUENCE [LARGE SCALE GENOMIC DNA]</scope>
    <source>
        <strain evidence="6 7">JCM 15515</strain>
    </source>
</reference>
<protein>
    <recommendedName>
        <fullName evidence="4">Phosphoribosylglycinamide formyltransferase</fullName>
        <ecNumber evidence="4">2.1.2.2</ecNumber>
    </recommendedName>
    <alternativeName>
        <fullName evidence="4">5'-phosphoribosylglycinamide transformylase</fullName>
    </alternativeName>
    <alternativeName>
        <fullName evidence="4">GAR transformylase</fullName>
        <shortName evidence="4">GART</shortName>
    </alternativeName>
</protein>
<dbReference type="PIRSF" id="PIRSF036480">
    <property type="entry name" value="FormyFH4_hydr"/>
    <property type="match status" value="1"/>
</dbReference>
<dbReference type="PANTHER" id="PTHR43369">
    <property type="entry name" value="PHOSPHORIBOSYLGLYCINAMIDE FORMYLTRANSFERASE"/>
    <property type="match status" value="1"/>
</dbReference>
<keyword evidence="7" id="KW-1185">Reference proteome</keyword>
<gene>
    <name evidence="4 6" type="primary">purN</name>
    <name evidence="6" type="ORF">GCM10009108_25720</name>
</gene>
<dbReference type="HAMAP" id="MF_01930">
    <property type="entry name" value="PurN"/>
    <property type="match status" value="1"/>
</dbReference>
<feature type="domain" description="Formyl transferase N-terminal" evidence="5">
    <location>
        <begin position="19"/>
        <end position="198"/>
    </location>
</feature>
<comment type="function">
    <text evidence="4">Catalyzes the transfer of a formyl group from 10-formyltetrahydrofolate to 5-phospho-ribosyl-glycinamide (GAR), producing 5-phospho-ribosyl-N-formylglycinamide (FGAR) and tetrahydrofolate.</text>
</comment>
<organism evidence="6 7">
    <name type="scientific">Castellaniella ginsengisoli</name>
    <dbReference type="NCBI Taxonomy" id="546114"/>
    <lineage>
        <taxon>Bacteria</taxon>
        <taxon>Pseudomonadati</taxon>
        <taxon>Pseudomonadota</taxon>
        <taxon>Betaproteobacteria</taxon>
        <taxon>Burkholderiales</taxon>
        <taxon>Alcaligenaceae</taxon>
        <taxon>Castellaniella</taxon>
    </lineage>
</organism>
<dbReference type="NCBIfam" id="TIGR00639">
    <property type="entry name" value="PurN"/>
    <property type="match status" value="1"/>
</dbReference>
<name>A0ABN1L1K6_9BURK</name>